<feature type="compositionally biased region" description="Low complexity" evidence="6">
    <location>
        <begin position="14"/>
        <end position="24"/>
    </location>
</feature>
<evidence type="ECO:0000313" key="9">
    <source>
        <dbReference type="Proteomes" id="UP000011529"/>
    </source>
</evidence>
<proteinExistence type="predicted"/>
<feature type="transmembrane region" description="Helical" evidence="7">
    <location>
        <begin position="422"/>
        <end position="443"/>
    </location>
</feature>
<feature type="transmembrane region" description="Helical" evidence="7">
    <location>
        <begin position="29"/>
        <end position="49"/>
    </location>
</feature>
<feature type="transmembrane region" description="Helical" evidence="7">
    <location>
        <begin position="343"/>
        <end position="360"/>
    </location>
</feature>
<feature type="compositionally biased region" description="Polar residues" evidence="6">
    <location>
        <begin position="1"/>
        <end position="13"/>
    </location>
</feature>
<feature type="transmembrane region" description="Helical" evidence="7">
    <location>
        <begin position="144"/>
        <end position="164"/>
    </location>
</feature>
<feature type="transmembrane region" description="Helical" evidence="7">
    <location>
        <begin position="366"/>
        <end position="385"/>
    </location>
</feature>
<keyword evidence="9" id="KW-1185">Reference proteome</keyword>
<evidence type="ECO:0000256" key="3">
    <source>
        <dbReference type="ARBA" id="ARBA00022692"/>
    </source>
</evidence>
<feature type="transmembrane region" description="Helical" evidence="7">
    <location>
        <begin position="247"/>
        <end position="275"/>
    </location>
</feature>
<keyword evidence="3 7" id="KW-0812">Transmembrane</keyword>
<dbReference type="InterPro" id="IPR002293">
    <property type="entry name" value="AA/rel_permease1"/>
</dbReference>
<name>M2A6H3_9BACT</name>
<organism evidence="8 9">
    <name type="scientific">Rhodopirellula europaea 6C</name>
    <dbReference type="NCBI Taxonomy" id="1263867"/>
    <lineage>
        <taxon>Bacteria</taxon>
        <taxon>Pseudomonadati</taxon>
        <taxon>Planctomycetota</taxon>
        <taxon>Planctomycetia</taxon>
        <taxon>Pirellulales</taxon>
        <taxon>Pirellulaceae</taxon>
        <taxon>Rhodopirellula</taxon>
    </lineage>
</organism>
<dbReference type="AlphaFoldDB" id="M2A6H3"/>
<keyword evidence="2" id="KW-1003">Cell membrane</keyword>
<evidence type="ECO:0000256" key="2">
    <source>
        <dbReference type="ARBA" id="ARBA00022475"/>
    </source>
</evidence>
<keyword evidence="4 7" id="KW-1133">Transmembrane helix</keyword>
<evidence type="ECO:0000256" key="5">
    <source>
        <dbReference type="ARBA" id="ARBA00023136"/>
    </source>
</evidence>
<comment type="caution">
    <text evidence="8">The sequence shown here is derived from an EMBL/GenBank/DDBJ whole genome shotgun (WGS) entry which is preliminary data.</text>
</comment>
<keyword evidence="5 7" id="KW-0472">Membrane</keyword>
<feature type="transmembrane region" description="Helical" evidence="7">
    <location>
        <begin position="61"/>
        <end position="81"/>
    </location>
</feature>
<dbReference type="PATRIC" id="fig|1263867.3.peg.2934"/>
<feature type="region of interest" description="Disordered" evidence="6">
    <location>
        <begin position="1"/>
        <end position="24"/>
    </location>
</feature>
<feature type="transmembrane region" description="Helical" evidence="7">
    <location>
        <begin position="397"/>
        <end position="416"/>
    </location>
</feature>
<evidence type="ECO:0000256" key="4">
    <source>
        <dbReference type="ARBA" id="ARBA00022989"/>
    </source>
</evidence>
<evidence type="ECO:0000313" key="8">
    <source>
        <dbReference type="EMBL" id="EMB16381.1"/>
    </source>
</evidence>
<evidence type="ECO:0000256" key="1">
    <source>
        <dbReference type="ARBA" id="ARBA00004651"/>
    </source>
</evidence>
<accession>M2A6H3</accession>
<dbReference type="GO" id="GO:0005886">
    <property type="term" value="C:plasma membrane"/>
    <property type="evidence" value="ECO:0007669"/>
    <property type="project" value="UniProtKB-SubCell"/>
</dbReference>
<dbReference type="EMBL" id="ANMO01000120">
    <property type="protein sequence ID" value="EMB16381.1"/>
    <property type="molecule type" value="Genomic_DNA"/>
</dbReference>
<feature type="transmembrane region" description="Helical" evidence="7">
    <location>
        <begin position="176"/>
        <end position="195"/>
    </location>
</feature>
<gene>
    <name evidence="8" type="ORF">RE6C_02746</name>
</gene>
<feature type="transmembrane region" description="Helical" evidence="7">
    <location>
        <begin position="101"/>
        <end position="124"/>
    </location>
</feature>
<dbReference type="Gene3D" id="1.20.1740.10">
    <property type="entry name" value="Amino acid/polyamine transporter I"/>
    <property type="match status" value="1"/>
</dbReference>
<dbReference type="GO" id="GO:0022857">
    <property type="term" value="F:transmembrane transporter activity"/>
    <property type="evidence" value="ECO:0007669"/>
    <property type="project" value="InterPro"/>
</dbReference>
<evidence type="ECO:0000256" key="6">
    <source>
        <dbReference type="SAM" id="MobiDB-lite"/>
    </source>
</evidence>
<dbReference type="PANTHER" id="PTHR42770:SF11">
    <property type="entry name" value="INNER MEMBRANE TRANSPORT PROTEIN YBAT"/>
    <property type="match status" value="1"/>
</dbReference>
<reference evidence="8" key="1">
    <citation type="submission" date="2012-11" db="EMBL/GenBank/DDBJ databases">
        <title>Permanent draft genomes of Rhodopirellula europaea strain SH398 and 6C.</title>
        <authorList>
            <person name="Richter M."/>
            <person name="Richter-Heitmann T."/>
            <person name="Frank C."/>
            <person name="Harder J."/>
            <person name="Glockner F.O."/>
        </authorList>
    </citation>
    <scope>NUCLEOTIDE SEQUENCE</scope>
    <source>
        <strain evidence="8">6C</strain>
    </source>
</reference>
<dbReference type="PANTHER" id="PTHR42770">
    <property type="entry name" value="AMINO ACID TRANSPORTER-RELATED"/>
    <property type="match status" value="1"/>
</dbReference>
<dbReference type="InterPro" id="IPR050367">
    <property type="entry name" value="APC_superfamily"/>
</dbReference>
<dbReference type="PIRSF" id="PIRSF006060">
    <property type="entry name" value="AA_transporter"/>
    <property type="match status" value="1"/>
</dbReference>
<comment type="subcellular location">
    <subcellularLocation>
        <location evidence="1">Cell membrane</location>
        <topology evidence="1">Multi-pass membrane protein</topology>
    </subcellularLocation>
</comment>
<dbReference type="Proteomes" id="UP000011529">
    <property type="component" value="Unassembled WGS sequence"/>
</dbReference>
<dbReference type="Pfam" id="PF13520">
    <property type="entry name" value="AA_permease_2"/>
    <property type="match status" value="1"/>
</dbReference>
<protein>
    <submittedName>
        <fullName evidence="8">Amino acid permease-associated region</fullName>
    </submittedName>
</protein>
<reference evidence="8" key="2">
    <citation type="journal article" date="2013" name="Mar. Genomics">
        <title>Expression of sulfatases in Rhodopirellula baltica and the diversity of sulfatases in the genus Rhodopirellula.</title>
        <authorList>
            <person name="Wegner C.E."/>
            <person name="Richter-Heitmann T."/>
            <person name="Klindworth A."/>
            <person name="Klockow C."/>
            <person name="Richter M."/>
            <person name="Achstetter T."/>
            <person name="Glockner F.O."/>
            <person name="Harder J."/>
        </authorList>
    </citation>
    <scope>NUCLEOTIDE SEQUENCE [LARGE SCALE GENOMIC DNA]</scope>
    <source>
        <strain evidence="8">6C</strain>
    </source>
</reference>
<feature type="transmembrane region" description="Helical" evidence="7">
    <location>
        <begin position="295"/>
        <end position="322"/>
    </location>
</feature>
<sequence length="465" mass="49803">MGINIGSQQDTGTEMSESESTSQYEENSLSLTGSVAMGTGVMIGAGIFALTGQVAEQAGGLFPLAFLAAAIVAGFSSYSYVKMAQKYPSAGGIGMFLMKAYGKGTVTAGMALLMYFSMVINESLVARTFGTYSLQLMNVEDTAFWTPALGVGLLIVVFLINIMSTSFIGKFSLVTAAIKIGGILIFAGAGLYVSGLSFESIGVNERTSGTSFLSATALALLAYKGFTTITNSGSEIKEPTKNIGRSIIWSLSICLIIYLLVALAVSGNLSVSQIIEHRDYALSKAAEPAFGQWGRYFTVGLAVIATISGLLASTFAVSRMLAMLSEMKLVPHKHFGMPGDMQQHTLVYTIVIAIALTIFFDLGRIASLGAIFYLVMDVAIHWGVLRHLKEDVKANTAILVTAIALDIVILGAFVWMKASSDMLVIWVSIVGFILIFAGERWFLARVDDSDDEHQHNDQQKKQHAT</sequence>
<evidence type="ECO:0000256" key="7">
    <source>
        <dbReference type="SAM" id="Phobius"/>
    </source>
</evidence>